<dbReference type="AlphaFoldDB" id="A0A0V1BV07"/>
<proteinExistence type="predicted"/>
<evidence type="ECO:0000313" key="1">
    <source>
        <dbReference type="EMBL" id="KRY40606.1"/>
    </source>
</evidence>
<accession>A0A0V1BV07</accession>
<name>A0A0V1BV07_TRISP</name>
<gene>
    <name evidence="1" type="ORF">T01_7967</name>
</gene>
<sequence length="122" mass="13354">MTQCRSTSSGRDSSQATPLCHNDWKRIFVHTRKGARHPIGSKMQDAALSICRFLSPPSGRVFSGATNVTWSSSRSQLIPNVFQGRPPVPFAVFSTGMALRATGSLLAHLWRWNPPEASNKCG</sequence>
<evidence type="ECO:0000313" key="2">
    <source>
        <dbReference type="Proteomes" id="UP000054776"/>
    </source>
</evidence>
<keyword evidence="2" id="KW-1185">Reference proteome</keyword>
<dbReference type="InParanoid" id="A0A0V1BV07"/>
<dbReference type="EMBL" id="JYDH01000012">
    <property type="protein sequence ID" value="KRY40606.1"/>
    <property type="molecule type" value="Genomic_DNA"/>
</dbReference>
<reference evidence="1 2" key="1">
    <citation type="submission" date="2015-01" db="EMBL/GenBank/DDBJ databases">
        <title>Evolution of Trichinella species and genotypes.</title>
        <authorList>
            <person name="Korhonen P.K."/>
            <person name="Edoardo P."/>
            <person name="Giuseppe L.R."/>
            <person name="Gasser R.B."/>
        </authorList>
    </citation>
    <scope>NUCLEOTIDE SEQUENCE [LARGE SCALE GENOMIC DNA]</scope>
    <source>
        <strain evidence="1">ISS3</strain>
    </source>
</reference>
<protein>
    <submittedName>
        <fullName evidence="1">Uncharacterized protein</fullName>
    </submittedName>
</protein>
<organism evidence="1 2">
    <name type="scientific">Trichinella spiralis</name>
    <name type="common">Trichina worm</name>
    <dbReference type="NCBI Taxonomy" id="6334"/>
    <lineage>
        <taxon>Eukaryota</taxon>
        <taxon>Metazoa</taxon>
        <taxon>Ecdysozoa</taxon>
        <taxon>Nematoda</taxon>
        <taxon>Enoplea</taxon>
        <taxon>Dorylaimia</taxon>
        <taxon>Trichinellida</taxon>
        <taxon>Trichinellidae</taxon>
        <taxon>Trichinella</taxon>
    </lineage>
</organism>
<dbReference type="Proteomes" id="UP000054776">
    <property type="component" value="Unassembled WGS sequence"/>
</dbReference>
<dbReference type="OrthoDB" id="5922526at2759"/>
<comment type="caution">
    <text evidence="1">The sequence shown here is derived from an EMBL/GenBank/DDBJ whole genome shotgun (WGS) entry which is preliminary data.</text>
</comment>